<feature type="region of interest" description="Disordered" evidence="1">
    <location>
        <begin position="1"/>
        <end position="45"/>
    </location>
</feature>
<keyword evidence="3" id="KW-1185">Reference proteome</keyword>
<reference evidence="2" key="1">
    <citation type="journal article" date="2020" name="bioRxiv">
        <title>Comparative genomics of Chlamydomonas.</title>
        <authorList>
            <person name="Craig R.J."/>
            <person name="Hasan A.R."/>
            <person name="Ness R.W."/>
            <person name="Keightley P.D."/>
        </authorList>
    </citation>
    <scope>NUCLEOTIDE SEQUENCE</scope>
    <source>
        <strain evidence="2">CCAP 11/70</strain>
    </source>
</reference>
<protein>
    <submittedName>
        <fullName evidence="2">Uncharacterized protein</fullName>
    </submittedName>
</protein>
<feature type="compositionally biased region" description="Gly residues" evidence="1">
    <location>
        <begin position="1"/>
        <end position="18"/>
    </location>
</feature>
<evidence type="ECO:0000313" key="3">
    <source>
        <dbReference type="Proteomes" id="UP000612055"/>
    </source>
</evidence>
<evidence type="ECO:0000256" key="1">
    <source>
        <dbReference type="SAM" id="MobiDB-lite"/>
    </source>
</evidence>
<evidence type="ECO:0000313" key="2">
    <source>
        <dbReference type="EMBL" id="KAG2492770.1"/>
    </source>
</evidence>
<proteinExistence type="predicted"/>
<sequence length="781" mass="78436">MPPQGRGRGGGAGAGAGRAGSAAASADHSAGGPSTSGRSGPTSQLSLLPAPLLRAYRSLPAAAEALLPAPSAQRPGGGGSGAVRGRGVGTRRVTAIREGKDCLSTLNSELAKLPLVSPTPEQAAALAELLSTHAGETAALLRLHSTALRPGDEGERSGGSASGSGAAGGGGSGGGSADFEAWGLEGWQANAVGSVEELLCRSTPAPSSHTPPSVLRCALALLRSQTLPALSRRLAAAASAAASTGSGGRASAQRVVQDAITFVGTLNGVVLLGDATSVALPAEVASLRTTCSEEYARSLAESGLLDHAARVLLLLQARGPQRSRFSKCAGILLYTALAVWHVSVAARGVANGAAPTGTTAATGAASPAAAAHLRSVLRGRCLQTAVLVYGVSSLRLLDGGPCYGLPPATLGSLGQALRPDGGDQALRPPALNLLRHLLASSESPLPLGPGPSLELTLRMGWVMAAVAATSHPGPSTASPPNPSALVIGVPAPPQLHVRLAMRPDEAPGLLVFDLERGRLLLGRHREGTSPRLAGQRLEWWRLAASSVVYGMREADEQPRRALWALVVQTLLAVWPDGTPDLDTLPHDAPAELAAALAGGLLPALTALPDLPRSGPVKPEGPFDDLLAACDRACPAGSGFALFLAPLLAYGEPGQAEGLLGALGRADGVVGPSVGGGAGTEPLREAATSLLGKLVGALQRCRRLVPAAAKSPAGPVEAVAAEGSGAGRQALSAEAATPPAGVPCGAGLTPLLAPPLPRRPRLPPVQQLRRLVAWASGLWHTQ</sequence>
<dbReference type="OrthoDB" id="563561at2759"/>
<feature type="region of interest" description="Disordered" evidence="1">
    <location>
        <begin position="149"/>
        <end position="175"/>
    </location>
</feature>
<feature type="compositionally biased region" description="Gly residues" evidence="1">
    <location>
        <begin position="160"/>
        <end position="175"/>
    </location>
</feature>
<dbReference type="EMBL" id="JAEHOE010000042">
    <property type="protein sequence ID" value="KAG2492770.1"/>
    <property type="molecule type" value="Genomic_DNA"/>
</dbReference>
<organism evidence="2 3">
    <name type="scientific">Edaphochlamys debaryana</name>
    <dbReference type="NCBI Taxonomy" id="47281"/>
    <lineage>
        <taxon>Eukaryota</taxon>
        <taxon>Viridiplantae</taxon>
        <taxon>Chlorophyta</taxon>
        <taxon>core chlorophytes</taxon>
        <taxon>Chlorophyceae</taxon>
        <taxon>CS clade</taxon>
        <taxon>Chlamydomonadales</taxon>
        <taxon>Chlamydomonadales incertae sedis</taxon>
        <taxon>Edaphochlamys</taxon>
    </lineage>
</organism>
<dbReference type="AlphaFoldDB" id="A0A835Y5B7"/>
<accession>A0A835Y5B7</accession>
<feature type="compositionally biased region" description="Low complexity" evidence="1">
    <location>
        <begin position="19"/>
        <end position="43"/>
    </location>
</feature>
<comment type="caution">
    <text evidence="2">The sequence shown here is derived from an EMBL/GenBank/DDBJ whole genome shotgun (WGS) entry which is preliminary data.</text>
</comment>
<dbReference type="Proteomes" id="UP000612055">
    <property type="component" value="Unassembled WGS sequence"/>
</dbReference>
<gene>
    <name evidence="2" type="ORF">HYH03_008934</name>
</gene>
<name>A0A835Y5B7_9CHLO</name>